<keyword evidence="1" id="KW-1133">Transmembrane helix</keyword>
<dbReference type="EMBL" id="DVOO01000022">
    <property type="protein sequence ID" value="HIV25637.1"/>
    <property type="molecule type" value="Genomic_DNA"/>
</dbReference>
<organism evidence="2 3">
    <name type="scientific">Candidatus Scatomonas pullistercoris</name>
    <dbReference type="NCBI Taxonomy" id="2840920"/>
    <lineage>
        <taxon>Bacteria</taxon>
        <taxon>Bacillati</taxon>
        <taxon>Bacillota</taxon>
        <taxon>Clostridia</taxon>
        <taxon>Lachnospirales</taxon>
        <taxon>Lachnospiraceae</taxon>
        <taxon>Lachnospiraceae incertae sedis</taxon>
        <taxon>Candidatus Scatomonas</taxon>
    </lineage>
</organism>
<keyword evidence="1" id="KW-0472">Membrane</keyword>
<accession>A0A9D1P407</accession>
<evidence type="ECO:0000256" key="1">
    <source>
        <dbReference type="SAM" id="Phobius"/>
    </source>
</evidence>
<evidence type="ECO:0000313" key="3">
    <source>
        <dbReference type="Proteomes" id="UP000824169"/>
    </source>
</evidence>
<comment type="caution">
    <text evidence="2">The sequence shown here is derived from an EMBL/GenBank/DDBJ whole genome shotgun (WGS) entry which is preliminary data.</text>
</comment>
<proteinExistence type="predicted"/>
<sequence>MSQKKVDKYKQDKANRQKTMKREKILRRVEIAAVVVVLAALLVWFCIAVYQNSKVKAIENSDTVTTSMDVSAVDTYLNGLTTTSSSAESTEE</sequence>
<reference evidence="2" key="1">
    <citation type="submission" date="2020-10" db="EMBL/GenBank/DDBJ databases">
        <authorList>
            <person name="Gilroy R."/>
        </authorList>
    </citation>
    <scope>NUCLEOTIDE SEQUENCE</scope>
    <source>
        <strain evidence="2">CHK188-20938</strain>
    </source>
</reference>
<dbReference type="AlphaFoldDB" id="A0A9D1P407"/>
<evidence type="ECO:0000313" key="2">
    <source>
        <dbReference type="EMBL" id="HIV25637.1"/>
    </source>
</evidence>
<gene>
    <name evidence="2" type="ORF">IAB71_07635</name>
</gene>
<keyword evidence="1" id="KW-0812">Transmembrane</keyword>
<feature type="transmembrane region" description="Helical" evidence="1">
    <location>
        <begin position="29"/>
        <end position="50"/>
    </location>
</feature>
<protein>
    <submittedName>
        <fullName evidence="2">Uncharacterized protein</fullName>
    </submittedName>
</protein>
<dbReference type="Proteomes" id="UP000824169">
    <property type="component" value="Unassembled WGS sequence"/>
</dbReference>
<reference evidence="2" key="2">
    <citation type="journal article" date="2021" name="PeerJ">
        <title>Extensive microbial diversity within the chicken gut microbiome revealed by metagenomics and culture.</title>
        <authorList>
            <person name="Gilroy R."/>
            <person name="Ravi A."/>
            <person name="Getino M."/>
            <person name="Pursley I."/>
            <person name="Horton D.L."/>
            <person name="Alikhan N.F."/>
            <person name="Baker D."/>
            <person name="Gharbi K."/>
            <person name="Hall N."/>
            <person name="Watson M."/>
            <person name="Adriaenssens E.M."/>
            <person name="Foster-Nyarko E."/>
            <person name="Jarju S."/>
            <person name="Secka A."/>
            <person name="Antonio M."/>
            <person name="Oren A."/>
            <person name="Chaudhuri R.R."/>
            <person name="La Ragione R."/>
            <person name="Hildebrand F."/>
            <person name="Pallen M.J."/>
        </authorList>
    </citation>
    <scope>NUCLEOTIDE SEQUENCE</scope>
    <source>
        <strain evidence="2">CHK188-20938</strain>
    </source>
</reference>
<name>A0A9D1P407_9FIRM</name>